<name>A0AAV1TDM8_9STRA</name>
<dbReference type="EMBL" id="CAKLBY020000047">
    <property type="protein sequence ID" value="CAK7918228.1"/>
    <property type="molecule type" value="Genomic_DNA"/>
</dbReference>
<feature type="region of interest" description="Disordered" evidence="2">
    <location>
        <begin position="1452"/>
        <end position="1476"/>
    </location>
</feature>
<feature type="compositionally biased region" description="Polar residues" evidence="2">
    <location>
        <begin position="684"/>
        <end position="699"/>
    </location>
</feature>
<feature type="compositionally biased region" description="Acidic residues" evidence="2">
    <location>
        <begin position="1721"/>
        <end position="1736"/>
    </location>
</feature>
<feature type="region of interest" description="Disordered" evidence="2">
    <location>
        <begin position="812"/>
        <end position="989"/>
    </location>
</feature>
<protein>
    <submittedName>
        <fullName evidence="3">Uncharacterized protein</fullName>
    </submittedName>
</protein>
<dbReference type="Proteomes" id="UP001162060">
    <property type="component" value="Unassembled WGS sequence"/>
</dbReference>
<feature type="compositionally biased region" description="Low complexity" evidence="2">
    <location>
        <begin position="1"/>
        <end position="17"/>
    </location>
</feature>
<feature type="compositionally biased region" description="Basic and acidic residues" evidence="2">
    <location>
        <begin position="1754"/>
        <end position="1764"/>
    </location>
</feature>
<keyword evidence="1" id="KW-0175">Coiled coil</keyword>
<accession>A0AAV1TDM8</accession>
<gene>
    <name evidence="3" type="ORF">PM001_LOCUS5751</name>
</gene>
<feature type="region of interest" description="Disordered" evidence="2">
    <location>
        <begin position="156"/>
        <end position="223"/>
    </location>
</feature>
<feature type="region of interest" description="Disordered" evidence="2">
    <location>
        <begin position="1681"/>
        <end position="1764"/>
    </location>
</feature>
<proteinExistence type="predicted"/>
<feature type="compositionally biased region" description="Basic residues" evidence="2">
    <location>
        <begin position="74"/>
        <end position="83"/>
    </location>
</feature>
<reference evidence="3" key="1">
    <citation type="submission" date="2024-01" db="EMBL/GenBank/DDBJ databases">
        <authorList>
            <person name="Webb A."/>
        </authorList>
    </citation>
    <scope>NUCLEOTIDE SEQUENCE</scope>
    <source>
        <strain evidence="3">Pm1</strain>
    </source>
</reference>
<feature type="coiled-coil region" evidence="1">
    <location>
        <begin position="261"/>
        <end position="334"/>
    </location>
</feature>
<feature type="region of interest" description="Disordered" evidence="2">
    <location>
        <begin position="658"/>
        <end position="734"/>
    </location>
</feature>
<sequence length="1764" mass="188006">MASDTPPRALTRAPTTPSLSRYDRRAVSALNDDPDTSRQTQLQSPVPSGLPARTPVRLTPKGGASHSWQSGRGGGRHHQRKRPSSIDSSVSWSGSEVESMGAFGAARGDQEQVSRLSWASSVRDDVPATEQVNVTATAASLFGSSAVALPRAAAAGREPMGGSGNGSGVQSLNEVPGQQLKSRAGSRFTSSEHVHVTPPPSSSSSVYDEEKDGPQSCPSTFVNTRAPHFSIDKLRQLRSTELVASTLLPTRASVDGLMGYVRELQLSEATLRKQLEKTKQHTEKELSMSLSKVGELERNMQEIERDHELARRKLQEQERLIRDLAHKLKQAEAAKSARSNVEELSSIAGEASLPSENGVAAVTAAQKQVDTAVVTASTPAASMQNLMQQEQSSSTPVLLDQTNENNRSAQHGLASPPRSPERSLWDPWVSEGVASVTNHPPVFTIGSTELDPVVSSSSAVAQTLMTNSETAADRLYELKSVLQSPRQEQEQIRAVQNDVSTQRIETGAIAVPLGVQQEHAQQYIPAISSVTSTPSLMYSSSSQHDLVSTRAQNAAHHVQSKNQSHAEFVSQAIPVTSTDTMYSSNGELWEQRDDVNISADGSTTHTGDSEIGTLQGQLEGRLSTSSVPPPKRAGGEISDDVVLIGSVHPAEISTAMSLSQRPVEQPQFPLEPSTGTSVGAKVTGQEQESNIGAENSFSTSGFPPSSVSPRPPLSTHVSEARCTTSSIQDDSSAAPIEPVSLETLLVDFFTEVDNKRLKMAKVYGKRYAGREKWLFAELTKRYGAAKVAALKARFDTGSGGHVFAEANCADGPEAQRATKSSDAPNHAEPGRRGSLQRPQVFHPPTPTSNAGFSDGAGATSVSTADAGLQVRGESRPQSRQVAAEVGTFPIPSESVSVNATSSQQRHSGGNMPSPSGFHTSFPSPQETGEELNAASVGDTGASSLKHGPFSMTQRGEPFGHRSFPPQTGTESGDASLGLRQRRQTSTCSQDDAAVTLESLLEELYKNHQPDKLKSVSTLAKQYAGKERELVVLLKGKYGALSVKRLEESLDVLERAHLARLSSDATGKRRGCFVRTISLLFWLSLLLYFSCGVVFISFVVLDVWECHSLDSEEQEPEGAEECSLLKEELAAFTYERVADYMGQSHPEACFCSEWKARESALFTNYSGEDIVNLARMVPFSPEKFGASWVATVKAQVPSQEFVDSYAKPVVDLSLDVGSFVWSSVLELAGSNKASEVSPIMGRGDDHDHSDISSSDEDDADSYQGSAGVDNDDFAGNDGADALPRGDEELVEDPTVAMTPGVFDHDSPEKNTDALETRPVADELATTVADDVWEQHEDGIPVLADERDIDVVDDVLGKHEDVVPATPDGLDTNVVEDVLVENEDVVPATTDGLDNSAADSTPVENENDVSIADDETFVGKKSSAFEMTEQLPTVPEPIDMLEVGDTVPSGVAESIDASKQAPGEETEAGTDTETTWDGSATTMTEDYEFAGGVDDAPETEIEVLDSALTNAADRATEKAHGVAAENNEQTSTGDVAAEAGSVVEVEVRQEGLGLSYPERESAEALGGNSAEMSELSVQENVASLLGSGEGLVTSSEKTEVTPQVTNAVDGESAAHVSDSTEADVGMMHVELDDDAASEVSELDADTARVEGLENEESTEVSQVELSSELSPELSSEYEFVTHVSDPPSVSTGVDISVATSDADESTASSLSEGPEPDVRENELDNDVDAGAESDETPDDDKVMSFEDDGAGTLAFTRDRAISHQPE</sequence>
<evidence type="ECO:0000256" key="1">
    <source>
        <dbReference type="SAM" id="Coils"/>
    </source>
</evidence>
<feature type="compositionally biased region" description="Low complexity" evidence="2">
    <location>
        <begin position="1694"/>
        <end position="1710"/>
    </location>
</feature>
<feature type="region of interest" description="Disordered" evidence="2">
    <location>
        <begin position="1"/>
        <end position="111"/>
    </location>
</feature>
<feature type="compositionally biased region" description="Polar residues" evidence="2">
    <location>
        <begin position="893"/>
        <end position="926"/>
    </location>
</feature>
<evidence type="ECO:0000313" key="4">
    <source>
        <dbReference type="Proteomes" id="UP001162060"/>
    </source>
</evidence>
<feature type="region of interest" description="Disordered" evidence="2">
    <location>
        <begin position="1296"/>
        <end position="1315"/>
    </location>
</feature>
<feature type="region of interest" description="Disordered" evidence="2">
    <location>
        <begin position="1232"/>
        <end position="1284"/>
    </location>
</feature>
<organism evidence="3 4">
    <name type="scientific">Peronospora matthiolae</name>
    <dbReference type="NCBI Taxonomy" id="2874970"/>
    <lineage>
        <taxon>Eukaryota</taxon>
        <taxon>Sar</taxon>
        <taxon>Stramenopiles</taxon>
        <taxon>Oomycota</taxon>
        <taxon>Peronosporomycetes</taxon>
        <taxon>Peronosporales</taxon>
        <taxon>Peronosporaceae</taxon>
        <taxon>Peronospora</taxon>
    </lineage>
</organism>
<feature type="compositionally biased region" description="Polar residues" evidence="2">
    <location>
        <begin position="599"/>
        <end position="626"/>
    </location>
</feature>
<evidence type="ECO:0000313" key="3">
    <source>
        <dbReference type="EMBL" id="CAK7918228.1"/>
    </source>
</evidence>
<feature type="region of interest" description="Disordered" evidence="2">
    <location>
        <begin position="599"/>
        <end position="638"/>
    </location>
</feature>
<feature type="compositionally biased region" description="Low complexity" evidence="2">
    <location>
        <begin position="85"/>
        <end position="99"/>
    </location>
</feature>
<evidence type="ECO:0000256" key="2">
    <source>
        <dbReference type="SAM" id="MobiDB-lite"/>
    </source>
</evidence>
<feature type="region of interest" description="Disordered" evidence="2">
    <location>
        <begin position="1646"/>
        <end position="1667"/>
    </location>
</feature>
<feature type="compositionally biased region" description="Polar residues" evidence="2">
    <location>
        <begin position="37"/>
        <end position="46"/>
    </location>
</feature>
<feature type="compositionally biased region" description="Low complexity" evidence="2">
    <location>
        <begin position="1657"/>
        <end position="1667"/>
    </location>
</feature>
<comment type="caution">
    <text evidence="3">The sequence shown here is derived from an EMBL/GenBank/DDBJ whole genome shotgun (WGS) entry which is preliminary data.</text>
</comment>
<feature type="compositionally biased region" description="Polar residues" evidence="2">
    <location>
        <begin position="715"/>
        <end position="731"/>
    </location>
</feature>
<feature type="compositionally biased region" description="Basic and acidic residues" evidence="2">
    <location>
        <begin position="1301"/>
        <end position="1315"/>
    </location>
</feature>